<comment type="caution">
    <text evidence="2">The sequence shown here is derived from an EMBL/GenBank/DDBJ whole genome shotgun (WGS) entry which is preliminary data.</text>
</comment>
<protein>
    <submittedName>
        <fullName evidence="2">Uncharacterized protein</fullName>
    </submittedName>
</protein>
<dbReference type="AlphaFoldDB" id="A0A150Q3X8"/>
<name>A0A150Q3X8_SORCE</name>
<dbReference type="Proteomes" id="UP000075260">
    <property type="component" value="Unassembled WGS sequence"/>
</dbReference>
<feature type="region of interest" description="Disordered" evidence="1">
    <location>
        <begin position="38"/>
        <end position="62"/>
    </location>
</feature>
<reference evidence="2 3" key="1">
    <citation type="submission" date="2014-02" db="EMBL/GenBank/DDBJ databases">
        <title>The small core and large imbalanced accessory genome model reveals a collaborative survival strategy of Sorangium cellulosum strains in nature.</title>
        <authorList>
            <person name="Han K."/>
            <person name="Peng R."/>
            <person name="Blom J."/>
            <person name="Li Y.-Z."/>
        </authorList>
    </citation>
    <scope>NUCLEOTIDE SEQUENCE [LARGE SCALE GENOMIC DNA]</scope>
    <source>
        <strain evidence="2 3">So0008-312</strain>
    </source>
</reference>
<evidence type="ECO:0000256" key="1">
    <source>
        <dbReference type="SAM" id="MobiDB-lite"/>
    </source>
</evidence>
<feature type="compositionally biased region" description="Gly residues" evidence="1">
    <location>
        <begin position="38"/>
        <end position="51"/>
    </location>
</feature>
<organism evidence="2 3">
    <name type="scientific">Sorangium cellulosum</name>
    <name type="common">Polyangium cellulosum</name>
    <dbReference type="NCBI Taxonomy" id="56"/>
    <lineage>
        <taxon>Bacteria</taxon>
        <taxon>Pseudomonadati</taxon>
        <taxon>Myxococcota</taxon>
        <taxon>Polyangia</taxon>
        <taxon>Polyangiales</taxon>
        <taxon>Polyangiaceae</taxon>
        <taxon>Sorangium</taxon>
    </lineage>
</organism>
<proteinExistence type="predicted"/>
<evidence type="ECO:0000313" key="2">
    <source>
        <dbReference type="EMBL" id="KYF62600.1"/>
    </source>
</evidence>
<sequence length="62" mass="5812">MAIGGGPGTLLPVGGATPYGGDTGGPIGEAYPVTLLIGGGGGGPERPGGAPGMLWRPPDIEA</sequence>
<gene>
    <name evidence="2" type="ORF">BE15_25675</name>
</gene>
<evidence type="ECO:0000313" key="3">
    <source>
        <dbReference type="Proteomes" id="UP000075260"/>
    </source>
</evidence>
<dbReference type="EMBL" id="JEMA01001083">
    <property type="protein sequence ID" value="KYF62600.1"/>
    <property type="molecule type" value="Genomic_DNA"/>
</dbReference>
<accession>A0A150Q3X8</accession>